<protein>
    <recommendedName>
        <fullName evidence="3">Probable cytosolic iron-sulfur protein assembly protein 1</fullName>
    </recommendedName>
</protein>
<dbReference type="GO" id="GO:0097361">
    <property type="term" value="C:cytosolic [4Fe-4S] assembly targeting complex"/>
    <property type="evidence" value="ECO:0007669"/>
    <property type="project" value="InterPro"/>
</dbReference>
<evidence type="ECO:0000256" key="1">
    <source>
        <dbReference type="ARBA" id="ARBA00022574"/>
    </source>
</evidence>
<dbReference type="Pfam" id="PF00400">
    <property type="entry name" value="WD40"/>
    <property type="match status" value="5"/>
</dbReference>
<feature type="repeat" description="WD" evidence="4">
    <location>
        <begin position="147"/>
        <end position="179"/>
    </location>
</feature>
<gene>
    <name evidence="3" type="primary">CIA1</name>
    <name evidence="5" type="ORF">BLGHR1_14004</name>
</gene>
<dbReference type="VEuPathDB" id="FungiDB:BLGHR1_14004"/>
<dbReference type="SUPFAM" id="SSF50978">
    <property type="entry name" value="WD40 repeat-like"/>
    <property type="match status" value="1"/>
</dbReference>
<dbReference type="PRINTS" id="PR00320">
    <property type="entry name" value="GPROTEINBRPT"/>
</dbReference>
<dbReference type="PANTHER" id="PTHR19920">
    <property type="entry name" value="WD40 PROTEIN CIAO1"/>
    <property type="match status" value="1"/>
</dbReference>
<dbReference type="AlphaFoldDB" id="A0A383UUF2"/>
<dbReference type="InterPro" id="IPR020472">
    <property type="entry name" value="WD40_PAC1"/>
</dbReference>
<evidence type="ECO:0000256" key="3">
    <source>
        <dbReference type="HAMAP-Rule" id="MF_03037"/>
    </source>
</evidence>
<dbReference type="PROSITE" id="PS50294">
    <property type="entry name" value="WD_REPEATS_REGION"/>
    <property type="match status" value="2"/>
</dbReference>
<accession>A0A383UUF2</accession>
<organism evidence="5 6">
    <name type="scientific">Blumeria hordei</name>
    <name type="common">Barley powdery mildew</name>
    <name type="synonym">Blumeria graminis f. sp. hordei</name>
    <dbReference type="NCBI Taxonomy" id="2867405"/>
    <lineage>
        <taxon>Eukaryota</taxon>
        <taxon>Fungi</taxon>
        <taxon>Dikarya</taxon>
        <taxon>Ascomycota</taxon>
        <taxon>Pezizomycotina</taxon>
        <taxon>Leotiomycetes</taxon>
        <taxon>Erysiphales</taxon>
        <taxon>Erysiphaceae</taxon>
        <taxon>Blumeria</taxon>
    </lineage>
</organism>
<dbReference type="Proteomes" id="UP000275772">
    <property type="component" value="Unassembled WGS sequence"/>
</dbReference>
<dbReference type="EMBL" id="UNSH01000046">
    <property type="protein sequence ID" value="SZF03215.1"/>
    <property type="molecule type" value="Genomic_DNA"/>
</dbReference>
<name>A0A383UUF2_BLUHO</name>
<dbReference type="SMART" id="SM00320">
    <property type="entry name" value="WD40"/>
    <property type="match status" value="7"/>
</dbReference>
<dbReference type="InterPro" id="IPR015943">
    <property type="entry name" value="WD40/YVTN_repeat-like_dom_sf"/>
</dbReference>
<evidence type="ECO:0000256" key="4">
    <source>
        <dbReference type="PROSITE-ProRule" id="PRU00221"/>
    </source>
</evidence>
<evidence type="ECO:0000313" key="5">
    <source>
        <dbReference type="EMBL" id="SZF03215.1"/>
    </source>
</evidence>
<dbReference type="PANTHER" id="PTHR19920:SF0">
    <property type="entry name" value="CYTOSOLIC IRON-SULFUR PROTEIN ASSEMBLY PROTEIN CIAO1-RELATED"/>
    <property type="match status" value="1"/>
</dbReference>
<sequence length="434" mass="48702">MAENNLFQLSPLAEFHPSSHSRSWASVPNPGLQPLIVTASADKTARVYSLEDFTLHSILEGGHSRSVRSVAWKPTINNDAPLTLATGSFDATLGIWRHTKEQCNDEKQDQDIILKDFTHENLAESAQLQNVSNETDDEPDWEFSIVLEGHDSEIKHVAYSPSGQFLASCSRDKSIWIWEEIGAEGEADFETVAVLQDHTADVKCISWRKDDGKGEMLASASYDDTIRFWRDVDNEGEWECTGTLVGHEATVWALEWEPDVSISLTHAISEEQEQKYTPRLMSASADGTIRLWSPIDISPTPTRPSYHDVYIPSTMRPAPTMEKWEVTATLPKAHQMPIYSISWSKKTGRVTSSGCDGKIVVYEERIKRKEVENSGTEMEWVIICSLENSHGPYEVNHVTWCGRWDDGQNGENEMIVSTADDGSIRAWTLDEIAA</sequence>
<dbReference type="InterPro" id="IPR001680">
    <property type="entry name" value="WD40_rpt"/>
</dbReference>
<keyword evidence="1 4" id="KW-0853">WD repeat</keyword>
<feature type="repeat" description="WD" evidence="4">
    <location>
        <begin position="195"/>
        <end position="229"/>
    </location>
</feature>
<dbReference type="InterPro" id="IPR036322">
    <property type="entry name" value="WD40_repeat_dom_sf"/>
</dbReference>
<comment type="similarity">
    <text evidence="3">Belongs to the WD repeat CIA1 family.</text>
</comment>
<feature type="repeat" description="WD" evidence="4">
    <location>
        <begin position="60"/>
        <end position="96"/>
    </location>
</feature>
<evidence type="ECO:0000313" key="6">
    <source>
        <dbReference type="Proteomes" id="UP000275772"/>
    </source>
</evidence>
<reference evidence="5 6" key="1">
    <citation type="submission" date="2017-11" db="EMBL/GenBank/DDBJ databases">
        <authorList>
            <person name="Kracher B."/>
        </authorList>
    </citation>
    <scope>NUCLEOTIDE SEQUENCE [LARGE SCALE GENOMIC DNA]</scope>
    <source>
        <strain evidence="5 6">RACE1</strain>
    </source>
</reference>
<dbReference type="HAMAP" id="MF_03037">
    <property type="entry name" value="ciao1"/>
    <property type="match status" value="1"/>
</dbReference>
<evidence type="ECO:0000256" key="2">
    <source>
        <dbReference type="ARBA" id="ARBA00022737"/>
    </source>
</evidence>
<dbReference type="Gene3D" id="2.130.10.10">
    <property type="entry name" value="YVTN repeat-like/Quinoprotein amine dehydrogenase"/>
    <property type="match status" value="1"/>
</dbReference>
<dbReference type="GO" id="GO:0016226">
    <property type="term" value="P:iron-sulfur cluster assembly"/>
    <property type="evidence" value="ECO:0007669"/>
    <property type="project" value="UniProtKB-UniRule"/>
</dbReference>
<dbReference type="InterPro" id="IPR028608">
    <property type="entry name" value="CIAO1/Cia1"/>
</dbReference>
<comment type="function">
    <text evidence="3">Essential component of the cytosolic iron-sulfur (Fe/S) protein assembly machinery. Required for the maturation of extramitochondrial Fe/S proteins.</text>
</comment>
<proteinExistence type="inferred from homology"/>
<keyword evidence="2" id="KW-0677">Repeat</keyword>
<dbReference type="CDD" id="cd00200">
    <property type="entry name" value="WD40"/>
    <property type="match status" value="1"/>
</dbReference>
<dbReference type="PROSITE" id="PS50082">
    <property type="entry name" value="WD_REPEATS_2"/>
    <property type="match status" value="3"/>
</dbReference>